<evidence type="ECO:0000313" key="3">
    <source>
        <dbReference type="Proteomes" id="UP001209570"/>
    </source>
</evidence>
<dbReference type="SUPFAM" id="SSF56672">
    <property type="entry name" value="DNA/RNA polymerases"/>
    <property type="match status" value="1"/>
</dbReference>
<dbReference type="InterPro" id="IPR000477">
    <property type="entry name" value="RT_dom"/>
</dbReference>
<dbReference type="AlphaFoldDB" id="A0AAD5Q4Q0"/>
<proteinExistence type="predicted"/>
<comment type="caution">
    <text evidence="2">The sequence shown here is derived from an EMBL/GenBank/DDBJ whole genome shotgun (WGS) entry which is preliminary data.</text>
</comment>
<evidence type="ECO:0000313" key="2">
    <source>
        <dbReference type="EMBL" id="KAJ0389712.1"/>
    </source>
</evidence>
<evidence type="ECO:0000259" key="1">
    <source>
        <dbReference type="PROSITE" id="PS50878"/>
    </source>
</evidence>
<dbReference type="InterPro" id="IPR043128">
    <property type="entry name" value="Rev_trsase/Diguanyl_cyclase"/>
</dbReference>
<sequence length="251" mass="28865">MRRLVREYEDVWRTRLGVDEPADVEPLRVQLRDGAKPYRSATRKYPEAQRDFLRRYVKELEASGLIYRNNASRWACAAHPVKKQGSDGYRITVDYRPVNQCTVPLAGATPNLRAVTQAVRGAYGFGQFDLFKGFWQLPLASECQELFSFLTEDGVFTPTRVPQGAADSALHFQLQMHAVFRELLYESVLVWIDDVLLFASSPADFIDRLRVFFQILRQHKLKLNASKCKLFAPQVIWCGKMIDGEELPMRC</sequence>
<dbReference type="PANTHER" id="PTHR33064:SF37">
    <property type="entry name" value="RIBONUCLEASE H"/>
    <property type="match status" value="1"/>
</dbReference>
<organism evidence="2 3">
    <name type="scientific">Pythium insidiosum</name>
    <name type="common">Pythiosis disease agent</name>
    <dbReference type="NCBI Taxonomy" id="114742"/>
    <lineage>
        <taxon>Eukaryota</taxon>
        <taxon>Sar</taxon>
        <taxon>Stramenopiles</taxon>
        <taxon>Oomycota</taxon>
        <taxon>Peronosporomycetes</taxon>
        <taxon>Pythiales</taxon>
        <taxon>Pythiaceae</taxon>
        <taxon>Pythium</taxon>
    </lineage>
</organism>
<gene>
    <name evidence="2" type="ORF">P43SY_011517</name>
</gene>
<dbReference type="Pfam" id="PF00078">
    <property type="entry name" value="RVT_1"/>
    <property type="match status" value="1"/>
</dbReference>
<dbReference type="Proteomes" id="UP001209570">
    <property type="component" value="Unassembled WGS sequence"/>
</dbReference>
<keyword evidence="3" id="KW-1185">Reference proteome</keyword>
<reference evidence="2" key="1">
    <citation type="submission" date="2021-12" db="EMBL/GenBank/DDBJ databases">
        <title>Prjna785345.</title>
        <authorList>
            <person name="Rujirawat T."/>
            <person name="Krajaejun T."/>
        </authorList>
    </citation>
    <scope>NUCLEOTIDE SEQUENCE</scope>
    <source>
        <strain evidence="2">Pi057C3</strain>
    </source>
</reference>
<name>A0AAD5Q4Q0_PYTIN</name>
<protein>
    <recommendedName>
        <fullName evidence="1">Reverse transcriptase domain-containing protein</fullName>
    </recommendedName>
</protein>
<dbReference type="EMBL" id="JAKCXM010003270">
    <property type="protein sequence ID" value="KAJ0389712.1"/>
    <property type="molecule type" value="Genomic_DNA"/>
</dbReference>
<dbReference type="InterPro" id="IPR043502">
    <property type="entry name" value="DNA/RNA_pol_sf"/>
</dbReference>
<dbReference type="InterPro" id="IPR051320">
    <property type="entry name" value="Viral_Replic_Matur_Polypro"/>
</dbReference>
<dbReference type="PROSITE" id="PS50878">
    <property type="entry name" value="RT_POL"/>
    <property type="match status" value="1"/>
</dbReference>
<dbReference type="Gene3D" id="3.30.70.270">
    <property type="match status" value="1"/>
</dbReference>
<accession>A0AAD5Q4Q0</accession>
<dbReference type="CDD" id="cd01647">
    <property type="entry name" value="RT_LTR"/>
    <property type="match status" value="1"/>
</dbReference>
<dbReference type="PANTHER" id="PTHR33064">
    <property type="entry name" value="POL PROTEIN"/>
    <property type="match status" value="1"/>
</dbReference>
<feature type="domain" description="Reverse transcriptase" evidence="1">
    <location>
        <begin position="1"/>
        <end position="242"/>
    </location>
</feature>
<dbReference type="Gene3D" id="3.10.10.10">
    <property type="entry name" value="HIV Type 1 Reverse Transcriptase, subunit A, domain 1"/>
    <property type="match status" value="1"/>
</dbReference>